<evidence type="ECO:0000256" key="1">
    <source>
        <dbReference type="SAM" id="MobiDB-lite"/>
    </source>
</evidence>
<evidence type="ECO:0000256" key="2">
    <source>
        <dbReference type="SAM" id="Phobius"/>
    </source>
</evidence>
<evidence type="ECO:0000313" key="4">
    <source>
        <dbReference type="Proteomes" id="UP000235023"/>
    </source>
</evidence>
<keyword evidence="2" id="KW-0472">Membrane</keyword>
<keyword evidence="2" id="KW-1133">Transmembrane helix</keyword>
<feature type="transmembrane region" description="Helical" evidence="2">
    <location>
        <begin position="43"/>
        <end position="64"/>
    </location>
</feature>
<dbReference type="EMBL" id="KZ559502">
    <property type="protein sequence ID" value="PLN85859.1"/>
    <property type="molecule type" value="Genomic_DNA"/>
</dbReference>
<sequence>MRLSRSTTTHGSDQQSAGLAQQRAGSESGRLGNHVRVGWRSPWFPVFARYRFLFFIFLIFDFYVSKTTNCPRGN</sequence>
<gene>
    <name evidence="3" type="ORF">BDW42DRAFT_160168</name>
</gene>
<keyword evidence="2" id="KW-0812">Transmembrane</keyword>
<dbReference type="Proteomes" id="UP000235023">
    <property type="component" value="Unassembled WGS sequence"/>
</dbReference>
<feature type="region of interest" description="Disordered" evidence="1">
    <location>
        <begin position="1"/>
        <end position="32"/>
    </location>
</feature>
<proteinExistence type="predicted"/>
<reference evidence="4" key="1">
    <citation type="submission" date="2017-12" db="EMBL/GenBank/DDBJ databases">
        <authorList>
            <consortium name="DOE Joint Genome Institute"/>
            <person name="Mondo S.J."/>
            <person name="Kjaerbolling I."/>
            <person name="Vesth T.C."/>
            <person name="Frisvad J.C."/>
            <person name="Nybo J.L."/>
            <person name="Theobald S."/>
            <person name="Kuo A."/>
            <person name="Bowyer P."/>
            <person name="Matsuda Y."/>
            <person name="Lyhne E.K."/>
            <person name="Kogle M.E."/>
            <person name="Clum A."/>
            <person name="Lipzen A."/>
            <person name="Salamov A."/>
            <person name="Ngan C.Y."/>
            <person name="Daum C."/>
            <person name="Chiniquy J."/>
            <person name="Barry K."/>
            <person name="LaButti K."/>
            <person name="Haridas S."/>
            <person name="Simmons B.A."/>
            <person name="Magnuson J.K."/>
            <person name="Mortensen U.H."/>
            <person name="Larsen T.O."/>
            <person name="Grigoriev I.V."/>
            <person name="Baker S.E."/>
            <person name="Andersen M.R."/>
            <person name="Nordberg H.P."/>
            <person name="Cantor M.N."/>
            <person name="Hua S.X."/>
        </authorList>
    </citation>
    <scope>NUCLEOTIDE SEQUENCE [LARGE SCALE GENOMIC DNA]</scope>
    <source>
        <strain evidence="4">IBT 19404</strain>
    </source>
</reference>
<evidence type="ECO:0000313" key="3">
    <source>
        <dbReference type="EMBL" id="PLN85859.1"/>
    </source>
</evidence>
<dbReference type="AlphaFoldDB" id="A0A2J5I7I3"/>
<feature type="compositionally biased region" description="Polar residues" evidence="1">
    <location>
        <begin position="1"/>
        <end position="25"/>
    </location>
</feature>
<keyword evidence="4" id="KW-1185">Reference proteome</keyword>
<organism evidence="3 4">
    <name type="scientific">Aspergillus taichungensis</name>
    <dbReference type="NCBI Taxonomy" id="482145"/>
    <lineage>
        <taxon>Eukaryota</taxon>
        <taxon>Fungi</taxon>
        <taxon>Dikarya</taxon>
        <taxon>Ascomycota</taxon>
        <taxon>Pezizomycotina</taxon>
        <taxon>Eurotiomycetes</taxon>
        <taxon>Eurotiomycetidae</taxon>
        <taxon>Eurotiales</taxon>
        <taxon>Aspergillaceae</taxon>
        <taxon>Aspergillus</taxon>
        <taxon>Aspergillus subgen. Circumdati</taxon>
    </lineage>
</organism>
<name>A0A2J5I7I3_9EURO</name>
<accession>A0A2J5I7I3</accession>
<protein>
    <submittedName>
        <fullName evidence="3">Uncharacterized protein</fullName>
    </submittedName>
</protein>